<dbReference type="Proteomes" id="UP001324115">
    <property type="component" value="Unassembled WGS sequence"/>
</dbReference>
<keyword evidence="2" id="KW-1185">Reference proteome</keyword>
<accession>A0AAN7G3G5</accession>
<protein>
    <submittedName>
        <fullName evidence="1">Uncharacterized protein</fullName>
    </submittedName>
</protein>
<dbReference type="EMBL" id="JAXUIC010000002">
    <property type="protein sequence ID" value="KAK4601354.1"/>
    <property type="molecule type" value="Genomic_DNA"/>
</dbReference>
<dbReference type="AlphaFoldDB" id="A0AAN7G3G5"/>
<comment type="caution">
    <text evidence="1">The sequence shown here is derived from an EMBL/GenBank/DDBJ whole genome shotgun (WGS) entry which is preliminary data.</text>
</comment>
<gene>
    <name evidence="1" type="ORF">RGQ29_010776</name>
</gene>
<sequence>MPGHVWLEEEAEEVAADNGSLLLLPPVMVSEDISRFRYTNPTGHPSGSLLLLNPPVMFLAGFAQYLL</sequence>
<reference evidence="1 2" key="1">
    <citation type="journal article" date="2023" name="G3 (Bethesda)">
        <title>A haplotype-resolved chromosome-scale genome for Quercus rubra L. provides insights into the genetics of adaptive traits for red oak species.</title>
        <authorList>
            <person name="Kapoor B."/>
            <person name="Jenkins J."/>
            <person name="Schmutz J."/>
            <person name="Zhebentyayeva T."/>
            <person name="Kuelheim C."/>
            <person name="Coggeshall M."/>
            <person name="Heim C."/>
            <person name="Lasky J.R."/>
            <person name="Leites L."/>
            <person name="Islam-Faridi N."/>
            <person name="Romero-Severson J."/>
            <person name="DeLeo V.L."/>
            <person name="Lucas S.M."/>
            <person name="Lazic D."/>
            <person name="Gailing O."/>
            <person name="Carlson J."/>
            <person name="Staton M."/>
        </authorList>
    </citation>
    <scope>NUCLEOTIDE SEQUENCE [LARGE SCALE GENOMIC DNA]</scope>
    <source>
        <strain evidence="1">Pseudo-F2</strain>
    </source>
</reference>
<evidence type="ECO:0000313" key="2">
    <source>
        <dbReference type="Proteomes" id="UP001324115"/>
    </source>
</evidence>
<name>A0AAN7G3G5_QUERU</name>
<organism evidence="1 2">
    <name type="scientific">Quercus rubra</name>
    <name type="common">Northern red oak</name>
    <name type="synonym">Quercus borealis</name>
    <dbReference type="NCBI Taxonomy" id="3512"/>
    <lineage>
        <taxon>Eukaryota</taxon>
        <taxon>Viridiplantae</taxon>
        <taxon>Streptophyta</taxon>
        <taxon>Embryophyta</taxon>
        <taxon>Tracheophyta</taxon>
        <taxon>Spermatophyta</taxon>
        <taxon>Magnoliopsida</taxon>
        <taxon>eudicotyledons</taxon>
        <taxon>Gunneridae</taxon>
        <taxon>Pentapetalae</taxon>
        <taxon>rosids</taxon>
        <taxon>fabids</taxon>
        <taxon>Fagales</taxon>
        <taxon>Fagaceae</taxon>
        <taxon>Quercus</taxon>
    </lineage>
</organism>
<proteinExistence type="predicted"/>
<evidence type="ECO:0000313" key="1">
    <source>
        <dbReference type="EMBL" id="KAK4601354.1"/>
    </source>
</evidence>